<feature type="region of interest" description="Disordered" evidence="1">
    <location>
        <begin position="1853"/>
        <end position="1876"/>
    </location>
</feature>
<feature type="compositionally biased region" description="Pro residues" evidence="1">
    <location>
        <begin position="218"/>
        <end position="235"/>
    </location>
</feature>
<evidence type="ECO:0000313" key="4">
    <source>
        <dbReference type="Proteomes" id="UP000605846"/>
    </source>
</evidence>
<evidence type="ECO:0000259" key="2">
    <source>
        <dbReference type="PROSITE" id="PS51912"/>
    </source>
</evidence>
<dbReference type="InterPro" id="IPR045851">
    <property type="entry name" value="AMP-bd_C_sf"/>
</dbReference>
<dbReference type="OrthoDB" id="69964at2759"/>
<dbReference type="InterPro" id="IPR010506">
    <property type="entry name" value="DMAP1-bd"/>
</dbReference>
<dbReference type="InterPro" id="IPR000873">
    <property type="entry name" value="AMP-dep_synth/lig_dom"/>
</dbReference>
<evidence type="ECO:0000313" key="3">
    <source>
        <dbReference type="EMBL" id="KAF7721150.1"/>
    </source>
</evidence>
<accession>A0A8H7BKI2</accession>
<organism evidence="3 4">
    <name type="scientific">Apophysomyces ossiformis</name>
    <dbReference type="NCBI Taxonomy" id="679940"/>
    <lineage>
        <taxon>Eukaryota</taxon>
        <taxon>Fungi</taxon>
        <taxon>Fungi incertae sedis</taxon>
        <taxon>Mucoromycota</taxon>
        <taxon>Mucoromycotina</taxon>
        <taxon>Mucoromycetes</taxon>
        <taxon>Mucorales</taxon>
        <taxon>Mucorineae</taxon>
        <taxon>Mucoraceae</taxon>
        <taxon>Apophysomyces</taxon>
    </lineage>
</organism>
<proteinExistence type="predicted"/>
<reference evidence="3" key="1">
    <citation type="submission" date="2020-01" db="EMBL/GenBank/DDBJ databases">
        <title>Genome Sequencing of Three Apophysomyces-Like Fungal Strains Confirms a Novel Fungal Genus in the Mucoromycota with divergent Burkholderia-like Endosymbiotic Bacteria.</title>
        <authorList>
            <person name="Stajich J.E."/>
            <person name="Macias A.M."/>
            <person name="Carter-House D."/>
            <person name="Lovett B."/>
            <person name="Kasson L.R."/>
            <person name="Berry K."/>
            <person name="Grigoriev I."/>
            <person name="Chang Y."/>
            <person name="Spatafora J."/>
            <person name="Kasson M.T."/>
        </authorList>
    </citation>
    <scope>NUCLEOTIDE SEQUENCE</scope>
    <source>
        <strain evidence="3">NRRL A-21654</strain>
    </source>
</reference>
<dbReference type="PROSITE" id="PS51912">
    <property type="entry name" value="DMAP1_BIND"/>
    <property type="match status" value="1"/>
</dbReference>
<comment type="caution">
    <text evidence="3">The sequence shown here is derived from an EMBL/GenBank/DDBJ whole genome shotgun (WGS) entry which is preliminary data.</text>
</comment>
<dbReference type="Pfam" id="PF24919">
    <property type="entry name" value="Mug62"/>
    <property type="match status" value="1"/>
</dbReference>
<feature type="compositionally biased region" description="Polar residues" evidence="1">
    <location>
        <begin position="360"/>
        <end position="377"/>
    </location>
</feature>
<feature type="region of interest" description="Disordered" evidence="1">
    <location>
        <begin position="352"/>
        <end position="377"/>
    </location>
</feature>
<dbReference type="Pfam" id="PF00501">
    <property type="entry name" value="AMP-binding"/>
    <property type="match status" value="2"/>
</dbReference>
<dbReference type="Pfam" id="PF06464">
    <property type="entry name" value="DMAP_binding"/>
    <property type="match status" value="1"/>
</dbReference>
<feature type="compositionally biased region" description="Low complexity" evidence="1">
    <location>
        <begin position="104"/>
        <end position="113"/>
    </location>
</feature>
<dbReference type="SUPFAM" id="SSF56801">
    <property type="entry name" value="Acetyl-CoA synthetase-like"/>
    <property type="match status" value="2"/>
</dbReference>
<protein>
    <recommendedName>
        <fullName evidence="2">DMAP1-binding domain-containing protein</fullName>
    </recommendedName>
</protein>
<feature type="compositionally biased region" description="Low complexity" evidence="1">
    <location>
        <begin position="143"/>
        <end position="166"/>
    </location>
</feature>
<dbReference type="InterPro" id="IPR042099">
    <property type="entry name" value="ANL_N_sf"/>
</dbReference>
<dbReference type="PANTHER" id="PTHR22754">
    <property type="entry name" value="DISCO-INTERACTING PROTEIN 2 DIP2 -RELATED"/>
    <property type="match status" value="1"/>
</dbReference>
<dbReference type="EMBL" id="JABAYA010000300">
    <property type="protein sequence ID" value="KAF7721150.1"/>
    <property type="molecule type" value="Genomic_DNA"/>
</dbReference>
<dbReference type="Proteomes" id="UP000605846">
    <property type="component" value="Unassembled WGS sequence"/>
</dbReference>
<name>A0A8H7BKI2_9FUNG</name>
<evidence type="ECO:0000256" key="1">
    <source>
        <dbReference type="SAM" id="MobiDB-lite"/>
    </source>
</evidence>
<dbReference type="Gene3D" id="3.40.50.12780">
    <property type="entry name" value="N-terminal domain of ligase-like"/>
    <property type="match status" value="2"/>
</dbReference>
<sequence>MTTESDRDLPPELLEKLRNLELELADGDITHKGFEKKKAILLERYEQSTMANTSEQTHEEDELDLGPEPSAADVVDFLDYLPSPTHSPTRSERGAAYMEEHLQHMQQQSQQQQPLATGDINTPYPQPGVRSSSFAHTAYRPYPAQQQQIPSQQQQWQQSAQQQQQQPMYGQRAADVPVGGQYYYPTSTPRPSRPYARPPYQAQGQGPPAMRPSYGYPQQPPPQPQHQPTQRPLPPTSSAYRPGPPPPPPGSYTAARPMYNRPLPPPQNTSPRPIYRPGMPPPRPNGAYGYRPSPPYSPSQQHARAPTSMEGNHGVPVYGYAGPRPPQPGPGQQPRQSMDYIPTDEARQYGRDQSVEWDSGSVNNWRPSSTGRSPSILSTSNVARFSGSNYSLTETLRERSRSLNRGRSRYGDSSMATTFKAIEAVPQPTLRLEDPMEQMLLADLAGRQMLPIVAREIPFKVSTDDGSETDMAAFTNLAEVLRHRTTTSARATPAFTVVDSRGKEAASLTWEKLNARAEKVAMVIREKSGLPIGDRVALIYRKSEALEFIIAFLGCFLAGMVAVPINAAEELAELAFVLHLSNTHLVLTTDHNLRAFTRDMQARSIEFPKNMEWWKTNDFGSWYPTQPSKSSGSSGRPPIQVPELAYIEYCKATNGELKGVTVTHQTLVHQCRTFKAAATPTVVQKSAEDGSIQVVPARYEPDTVVTYLEPRQQVGLILSVFCSIFAGYHTIFASASIMETPAVWIYVISKYKATIALADYAGLKYATKFYQANPKEVQQHSKKVVPDFASLRLLLIDTVIVNPELNEMIAEKLLSPLGNGDDPLEVVCPIASLPEYGGMILGFRDYLGPAHLEEIVHEQEGEGQEQRVTKRSVLATGHSRDVWECLLDAEALRRNKVVMLAAGEQVQQSQHTNEPGHVRVGSFGFAIPEATVAIVDPETTALCPADTIGEIWVDAPSLSGGFWGLPKHTEAIFHARPIFVPPETQRPEIYEQEFLRTGLVGTVIGGRLVVLGSYEDRIRQQRLGEEFGSEEVHLSSEIIATLNKRARLEPCAIFEIAVNDQHLPILIFESSANRDELPEIANNIADILLGYHGLRLYAMVVLAPNGLPRTVKHGRRQIHPLMTKRAFMTGQFQFRYLKMDVDRTVFNTAASRDPHNDLWRSRVAYDQAIQTGVLLGTTQQPQHTGMEMVRTVTDERTDYDLSRFNNIVDILIWRTSLYPEEVAFVQGSKSYTWRKMNNKIATTANYLQRKAVLRQGKKVLILASFGVDFVQSIYACMVLGVVPVVCALPDPEQHPNRIKEDVGNIVTTLRDLDITYIITNAASEDVLKHKHVSAALKALIPKGFRMPEQFQIGKASRFNKMLGKESGFSVKQEWLADDTLVLVQNSANTRRCYPKMGHDTILAQCKTQKTTCQMKAQRGLVVAGLGAHEGLGLLHAVFCGVYVGCPTVLVSLDDFYKTPALYFELAQRYKAKDLCVNLPLLQYAMNRMTSAEHRPLALHNTQNLMIVTENRPKPSLYQHTMRYFSVNRLEKEAINSVYSHAGNPMITTRSYMLVEPISLVIDFAWLRQGIVKPVLPEEEAANGLLVHDSGIVPSNTMIAIVNPETQMLCPSHVIGEIWVASECNVRGFYGEEGGKFDAVIVGADPRINYMRTGDLGFLWNVQRRVDGQTLVEEGQCLFVLGPISETIEVNGLLHFPVDIESSVEMCHPGITPGGCIVFRIGSETVVVAAVKMAEHALSAVPLIVSAILDTHSFLVDTVVIVDNKQLPRSRYGDKLRGKALAYYMEKKLPAIYVSRITNQHQPLTLPQWSQADNDAASFVSRASVNARSVILDGPHDSDRHSLDQLRRNDTASSRISIPYSTRSHNSTVDSIPNTIA</sequence>
<dbReference type="GO" id="GO:0005829">
    <property type="term" value="C:cytosol"/>
    <property type="evidence" value="ECO:0007669"/>
    <property type="project" value="TreeGrafter"/>
</dbReference>
<keyword evidence="4" id="KW-1185">Reference proteome</keyword>
<dbReference type="InterPro" id="IPR025110">
    <property type="entry name" value="AMP-bd_C"/>
</dbReference>
<feature type="region of interest" description="Disordered" evidence="1">
    <location>
        <begin position="49"/>
        <end position="338"/>
    </location>
</feature>
<dbReference type="SMART" id="SM01137">
    <property type="entry name" value="DMAP_binding"/>
    <property type="match status" value="1"/>
</dbReference>
<gene>
    <name evidence="3" type="ORF">EC973_005357</name>
</gene>
<dbReference type="Gene3D" id="3.30.300.30">
    <property type="match status" value="1"/>
</dbReference>
<dbReference type="Pfam" id="PF23024">
    <property type="entry name" value="AMP-dom_DIP2-like"/>
    <property type="match status" value="1"/>
</dbReference>
<dbReference type="PANTHER" id="PTHR22754:SF32">
    <property type="entry name" value="DISCO-INTERACTING PROTEIN 2"/>
    <property type="match status" value="1"/>
</dbReference>
<feature type="compositionally biased region" description="Low complexity" evidence="1">
    <location>
        <begin position="181"/>
        <end position="208"/>
    </location>
</feature>
<dbReference type="InterPro" id="IPR056881">
    <property type="entry name" value="Mug62_dom"/>
</dbReference>
<feature type="compositionally biased region" description="Basic and acidic residues" evidence="1">
    <location>
        <begin position="89"/>
        <end position="103"/>
    </location>
</feature>
<feature type="domain" description="DMAP1-binding" evidence="2">
    <location>
        <begin position="5"/>
        <end position="137"/>
    </location>
</feature>